<sequence length="77" mass="8789">MPTNVNSVQKNYRDRMVWELEKRVVTSDQVPPHQALHSIIIASNFTISTHGQKTKTLSSYIGTSSPYNYDTDVYTVQ</sequence>
<name>A0A8X6ICC5_NEPPI</name>
<evidence type="ECO:0000313" key="2">
    <source>
        <dbReference type="Proteomes" id="UP000887013"/>
    </source>
</evidence>
<organism evidence="1 2">
    <name type="scientific">Nephila pilipes</name>
    <name type="common">Giant wood spider</name>
    <name type="synonym">Nephila maculata</name>
    <dbReference type="NCBI Taxonomy" id="299642"/>
    <lineage>
        <taxon>Eukaryota</taxon>
        <taxon>Metazoa</taxon>
        <taxon>Ecdysozoa</taxon>
        <taxon>Arthropoda</taxon>
        <taxon>Chelicerata</taxon>
        <taxon>Arachnida</taxon>
        <taxon>Araneae</taxon>
        <taxon>Araneomorphae</taxon>
        <taxon>Entelegynae</taxon>
        <taxon>Araneoidea</taxon>
        <taxon>Nephilidae</taxon>
        <taxon>Nephila</taxon>
    </lineage>
</organism>
<protein>
    <submittedName>
        <fullName evidence="1">Uncharacterized protein</fullName>
    </submittedName>
</protein>
<proteinExistence type="predicted"/>
<gene>
    <name evidence="1" type="ORF">NPIL_350511</name>
</gene>
<dbReference type="EMBL" id="BMAW01089484">
    <property type="protein sequence ID" value="GFS40156.1"/>
    <property type="molecule type" value="Genomic_DNA"/>
</dbReference>
<comment type="caution">
    <text evidence="1">The sequence shown here is derived from an EMBL/GenBank/DDBJ whole genome shotgun (WGS) entry which is preliminary data.</text>
</comment>
<accession>A0A8X6ICC5</accession>
<dbReference type="AlphaFoldDB" id="A0A8X6ICC5"/>
<dbReference type="Proteomes" id="UP000887013">
    <property type="component" value="Unassembled WGS sequence"/>
</dbReference>
<keyword evidence="2" id="KW-1185">Reference proteome</keyword>
<evidence type="ECO:0000313" key="1">
    <source>
        <dbReference type="EMBL" id="GFS40156.1"/>
    </source>
</evidence>
<reference evidence="1" key="1">
    <citation type="submission" date="2020-08" db="EMBL/GenBank/DDBJ databases">
        <title>Multicomponent nature underlies the extraordinary mechanical properties of spider dragline silk.</title>
        <authorList>
            <person name="Kono N."/>
            <person name="Nakamura H."/>
            <person name="Mori M."/>
            <person name="Yoshida Y."/>
            <person name="Ohtoshi R."/>
            <person name="Malay A.D."/>
            <person name="Moran D.A.P."/>
            <person name="Tomita M."/>
            <person name="Numata K."/>
            <person name="Arakawa K."/>
        </authorList>
    </citation>
    <scope>NUCLEOTIDE SEQUENCE</scope>
</reference>